<protein>
    <recommendedName>
        <fullName evidence="13">Cytochrome P450</fullName>
    </recommendedName>
</protein>
<reference evidence="11" key="1">
    <citation type="submission" date="2022-10" db="EMBL/GenBank/DDBJ databases">
        <title>Determination and structural analysis of whole genome sequence of Sarocladium strictum F4-1.</title>
        <authorList>
            <person name="Hu L."/>
            <person name="Jiang Y."/>
        </authorList>
    </citation>
    <scope>NUCLEOTIDE SEQUENCE</scope>
    <source>
        <strain evidence="11">F4-1</strain>
    </source>
</reference>
<keyword evidence="10" id="KW-0812">Transmembrane</keyword>
<comment type="cofactor">
    <cofactor evidence="1 8">
        <name>heme</name>
        <dbReference type="ChEBI" id="CHEBI:30413"/>
    </cofactor>
</comment>
<dbReference type="GO" id="GO:0004497">
    <property type="term" value="F:monooxygenase activity"/>
    <property type="evidence" value="ECO:0007669"/>
    <property type="project" value="UniProtKB-KW"/>
</dbReference>
<dbReference type="InterPro" id="IPR002401">
    <property type="entry name" value="Cyt_P450_E_grp-I"/>
</dbReference>
<evidence type="ECO:0000256" key="3">
    <source>
        <dbReference type="ARBA" id="ARBA00022617"/>
    </source>
</evidence>
<dbReference type="SUPFAM" id="SSF48264">
    <property type="entry name" value="Cytochrome P450"/>
    <property type="match status" value="1"/>
</dbReference>
<dbReference type="GO" id="GO:0016705">
    <property type="term" value="F:oxidoreductase activity, acting on paired donors, with incorporation or reduction of molecular oxygen"/>
    <property type="evidence" value="ECO:0007669"/>
    <property type="project" value="InterPro"/>
</dbReference>
<evidence type="ECO:0000256" key="4">
    <source>
        <dbReference type="ARBA" id="ARBA00022723"/>
    </source>
</evidence>
<evidence type="ECO:0000256" key="7">
    <source>
        <dbReference type="ARBA" id="ARBA00023033"/>
    </source>
</evidence>
<dbReference type="CDD" id="cd11061">
    <property type="entry name" value="CYP67-like"/>
    <property type="match status" value="1"/>
</dbReference>
<dbReference type="AlphaFoldDB" id="A0AA39GDB1"/>
<keyword evidence="12" id="KW-1185">Reference proteome</keyword>
<keyword evidence="6 8" id="KW-0408">Iron</keyword>
<accession>A0AA39GDB1</accession>
<organism evidence="11 12">
    <name type="scientific">Sarocladium strictum</name>
    <name type="common">Black bundle disease fungus</name>
    <name type="synonym">Acremonium strictum</name>
    <dbReference type="NCBI Taxonomy" id="5046"/>
    <lineage>
        <taxon>Eukaryota</taxon>
        <taxon>Fungi</taxon>
        <taxon>Dikarya</taxon>
        <taxon>Ascomycota</taxon>
        <taxon>Pezizomycotina</taxon>
        <taxon>Sordariomycetes</taxon>
        <taxon>Hypocreomycetidae</taxon>
        <taxon>Hypocreales</taxon>
        <taxon>Sarocladiaceae</taxon>
        <taxon>Sarocladium</taxon>
    </lineage>
</organism>
<dbReference type="Gene3D" id="1.10.630.10">
    <property type="entry name" value="Cytochrome P450"/>
    <property type="match status" value="1"/>
</dbReference>
<dbReference type="PANTHER" id="PTHR24305">
    <property type="entry name" value="CYTOCHROME P450"/>
    <property type="match status" value="1"/>
</dbReference>
<dbReference type="GO" id="GO:0005506">
    <property type="term" value="F:iron ion binding"/>
    <property type="evidence" value="ECO:0007669"/>
    <property type="project" value="InterPro"/>
</dbReference>
<sequence length="512" mass="57412">MAILNQQSFSAALIACPFILLAYYLILYVFTFGSLRPIPGPFLARFTNLQNMYKSRASTRTMWIYDSHKKYGTVVRIAPNHISIAHEEAINVILGHGNGLLKSSFYDAFVTTDRSIFTTRDRASHSRKRRIVSHTFSPKSVLTLEPHLMHHIAIFVEKLEEIAERRAGASGFAEIDCMRWHMFLTFDALGEVVFSKSFGMLQKGSDIVEAKMNAHTDSMFLPAIENLKARGKAALTLGALPELLPFARYIPDPFFRRGFMGVKNIAGMAIARIKERLDDPSKHDVRDILAILMQPNSEGREQFGFRELIAEAATLFIAGTDTTGITLGATMIHLARAPHALRKLQAELDSAVPNNVAIPSFDMIRNLPYLNAVINETQRHHSTIGIGLPREIPPDSPGIHFQGHYFPTGTVLSVPGFTVHHLEEIWGPDAMEYKPERWQSLTPRQRAAFFPFSHGPTACLGRSFADIELKLTVAAWARRLDVYMSPDDEVRFSEGLTKRPVSAMVKIRRRGG</sequence>
<keyword evidence="10" id="KW-1133">Transmembrane helix</keyword>
<evidence type="ECO:0000256" key="5">
    <source>
        <dbReference type="ARBA" id="ARBA00023002"/>
    </source>
</evidence>
<dbReference type="InterPro" id="IPR036396">
    <property type="entry name" value="Cyt_P450_sf"/>
</dbReference>
<evidence type="ECO:0000313" key="12">
    <source>
        <dbReference type="Proteomes" id="UP001175261"/>
    </source>
</evidence>
<gene>
    <name evidence="11" type="ORF">NLU13_7332</name>
</gene>
<dbReference type="Proteomes" id="UP001175261">
    <property type="component" value="Unassembled WGS sequence"/>
</dbReference>
<dbReference type="PRINTS" id="PR00463">
    <property type="entry name" value="EP450I"/>
</dbReference>
<dbReference type="PROSITE" id="PS00086">
    <property type="entry name" value="CYTOCHROME_P450"/>
    <property type="match status" value="1"/>
</dbReference>
<dbReference type="PANTHER" id="PTHR24305:SF29">
    <property type="entry name" value="BENZOATE-PARA-HYDROXYLASE"/>
    <property type="match status" value="1"/>
</dbReference>
<dbReference type="GO" id="GO:0020037">
    <property type="term" value="F:heme binding"/>
    <property type="evidence" value="ECO:0007669"/>
    <property type="project" value="InterPro"/>
</dbReference>
<keyword evidence="3 8" id="KW-0349">Heme</keyword>
<proteinExistence type="inferred from homology"/>
<dbReference type="PRINTS" id="PR00385">
    <property type="entry name" value="P450"/>
</dbReference>
<dbReference type="Pfam" id="PF00067">
    <property type="entry name" value="p450"/>
    <property type="match status" value="1"/>
</dbReference>
<evidence type="ECO:0000256" key="10">
    <source>
        <dbReference type="SAM" id="Phobius"/>
    </source>
</evidence>
<evidence type="ECO:0000256" key="6">
    <source>
        <dbReference type="ARBA" id="ARBA00023004"/>
    </source>
</evidence>
<evidence type="ECO:0008006" key="13">
    <source>
        <dbReference type="Google" id="ProtNLM"/>
    </source>
</evidence>
<feature type="transmembrane region" description="Helical" evidence="10">
    <location>
        <begin position="12"/>
        <end position="35"/>
    </location>
</feature>
<keyword evidence="4 8" id="KW-0479">Metal-binding</keyword>
<evidence type="ECO:0000256" key="1">
    <source>
        <dbReference type="ARBA" id="ARBA00001971"/>
    </source>
</evidence>
<dbReference type="InterPro" id="IPR050121">
    <property type="entry name" value="Cytochrome_P450_monoxygenase"/>
</dbReference>
<evidence type="ECO:0000256" key="2">
    <source>
        <dbReference type="ARBA" id="ARBA00010617"/>
    </source>
</evidence>
<keyword evidence="10" id="KW-0472">Membrane</keyword>
<keyword evidence="5 9" id="KW-0560">Oxidoreductase</keyword>
<comment type="caution">
    <text evidence="11">The sequence shown here is derived from an EMBL/GenBank/DDBJ whole genome shotgun (WGS) entry which is preliminary data.</text>
</comment>
<dbReference type="InterPro" id="IPR017972">
    <property type="entry name" value="Cyt_P450_CS"/>
</dbReference>
<name>A0AA39GDB1_SARSR</name>
<dbReference type="EMBL" id="JAPDFR010000007">
    <property type="protein sequence ID" value="KAK0384854.1"/>
    <property type="molecule type" value="Genomic_DNA"/>
</dbReference>
<comment type="similarity">
    <text evidence="2 9">Belongs to the cytochrome P450 family.</text>
</comment>
<keyword evidence="7 9" id="KW-0503">Monooxygenase</keyword>
<dbReference type="InterPro" id="IPR001128">
    <property type="entry name" value="Cyt_P450"/>
</dbReference>
<evidence type="ECO:0000313" key="11">
    <source>
        <dbReference type="EMBL" id="KAK0384854.1"/>
    </source>
</evidence>
<evidence type="ECO:0000256" key="9">
    <source>
        <dbReference type="RuleBase" id="RU000461"/>
    </source>
</evidence>
<evidence type="ECO:0000256" key="8">
    <source>
        <dbReference type="PIRSR" id="PIRSR602401-1"/>
    </source>
</evidence>
<feature type="binding site" description="axial binding residue" evidence="8">
    <location>
        <position position="459"/>
    </location>
    <ligand>
        <name>heme</name>
        <dbReference type="ChEBI" id="CHEBI:30413"/>
    </ligand>
    <ligandPart>
        <name>Fe</name>
        <dbReference type="ChEBI" id="CHEBI:18248"/>
    </ligandPart>
</feature>